<keyword evidence="5 9" id="KW-1133">Transmembrane helix</keyword>
<keyword evidence="11" id="KW-1185">Reference proteome</keyword>
<evidence type="ECO:0000256" key="5">
    <source>
        <dbReference type="ARBA" id="ARBA00022989"/>
    </source>
</evidence>
<evidence type="ECO:0000256" key="2">
    <source>
        <dbReference type="ARBA" id="ARBA00006574"/>
    </source>
</evidence>
<evidence type="ECO:0000256" key="8">
    <source>
        <dbReference type="SAM" id="MobiDB-lite"/>
    </source>
</evidence>
<dbReference type="GO" id="GO:0006952">
    <property type="term" value="P:defense response"/>
    <property type="evidence" value="ECO:0007669"/>
    <property type="project" value="UniProtKB-KW"/>
</dbReference>
<feature type="compositionally biased region" description="Polar residues" evidence="8">
    <location>
        <begin position="280"/>
        <end position="289"/>
    </location>
</feature>
<dbReference type="Proteomes" id="UP000807159">
    <property type="component" value="Chromosome 4"/>
</dbReference>
<dbReference type="PANTHER" id="PTHR31942">
    <property type="entry name" value="MLO-LIKE PROTEIN 1"/>
    <property type="match status" value="1"/>
</dbReference>
<evidence type="ECO:0000313" key="11">
    <source>
        <dbReference type="Proteomes" id="UP000807159"/>
    </source>
</evidence>
<gene>
    <name evidence="10" type="ORF">H0E87_008000</name>
</gene>
<keyword evidence="4" id="KW-0611">Plant defense</keyword>
<protein>
    <recommendedName>
        <fullName evidence="12">Seven transmembrane MLO family protein</fullName>
    </recommendedName>
</protein>
<comment type="caution">
    <text evidence="10">The sequence shown here is derived from an EMBL/GenBank/DDBJ whole genome shotgun (WGS) entry which is preliminary data.</text>
</comment>
<comment type="subcellular location">
    <subcellularLocation>
        <location evidence="1">Membrane</location>
        <topology evidence="1">Multi-pass membrane protein</topology>
    </subcellularLocation>
</comment>
<dbReference type="AlphaFoldDB" id="A0A8T2YZ28"/>
<dbReference type="PANTHER" id="PTHR31942:SF9">
    <property type="entry name" value="MLO-LIKE PROTEIN 4"/>
    <property type="match status" value="1"/>
</dbReference>
<reference evidence="10" key="1">
    <citation type="journal article" date="2021" name="J. Hered.">
        <title>Genome Assembly of Salicaceae Populus deltoides (Eastern Cottonwood) I-69 Based on Nanopore Sequencing and Hi-C Technologies.</title>
        <authorList>
            <person name="Bai S."/>
            <person name="Wu H."/>
            <person name="Zhang J."/>
            <person name="Pan Z."/>
            <person name="Zhao W."/>
            <person name="Li Z."/>
            <person name="Tong C."/>
        </authorList>
    </citation>
    <scope>NUCLEOTIDE SEQUENCE</scope>
    <source>
        <tissue evidence="10">Leaf</tissue>
    </source>
</reference>
<evidence type="ECO:0000256" key="9">
    <source>
        <dbReference type="SAM" id="Phobius"/>
    </source>
</evidence>
<sequence>MGEEDVLIRQGRSLVETPTYSVATVITVLVFVCFLFQRSIYRFGKWLEKTRRKALFVSLEKIKEELMLLGLISLLLSQCARWISEICVNSSLFSSKFYLCSEEDYGITQKVLFENPSPFLNESHIPPKRITTQISHQCGEGREPFVSLEGLEQLHRFLFVLGITHVLYSCLTVGLAMSKIYSWRKWENQTNLVVDGNLQEAEKSMQLYAIDDINDSSEECPIGKRMKVPEVKVYQFYILLKILVVWQSNDSETFVGIGIIRLNEDMMSNGHTISKETAHRNTSVSSTHPTSDDDQF</sequence>
<evidence type="ECO:0000256" key="7">
    <source>
        <dbReference type="ARBA" id="ARBA00023265"/>
    </source>
</evidence>
<evidence type="ECO:0000256" key="6">
    <source>
        <dbReference type="ARBA" id="ARBA00023136"/>
    </source>
</evidence>
<dbReference type="EMBL" id="JACEGQ020000004">
    <property type="protein sequence ID" value="KAH8510280.1"/>
    <property type="molecule type" value="Genomic_DNA"/>
</dbReference>
<keyword evidence="3 9" id="KW-0812">Transmembrane</keyword>
<proteinExistence type="inferred from homology"/>
<dbReference type="GO" id="GO:0016020">
    <property type="term" value="C:membrane"/>
    <property type="evidence" value="ECO:0007669"/>
    <property type="project" value="UniProtKB-SubCell"/>
</dbReference>
<accession>A0A8T2YZ28</accession>
<feature type="transmembrane region" description="Helical" evidence="9">
    <location>
        <begin position="20"/>
        <end position="41"/>
    </location>
</feature>
<name>A0A8T2YZ28_POPDE</name>
<keyword evidence="6 9" id="KW-0472">Membrane</keyword>
<feature type="region of interest" description="Disordered" evidence="8">
    <location>
        <begin position="274"/>
        <end position="296"/>
    </location>
</feature>
<keyword evidence="7" id="KW-0568">Pathogenesis-related protein</keyword>
<evidence type="ECO:0000256" key="1">
    <source>
        <dbReference type="ARBA" id="ARBA00004141"/>
    </source>
</evidence>
<feature type="transmembrane region" description="Helical" evidence="9">
    <location>
        <begin position="157"/>
        <end position="177"/>
    </location>
</feature>
<evidence type="ECO:0000313" key="10">
    <source>
        <dbReference type="EMBL" id="KAH8510280.1"/>
    </source>
</evidence>
<evidence type="ECO:0000256" key="3">
    <source>
        <dbReference type="ARBA" id="ARBA00022692"/>
    </source>
</evidence>
<comment type="similarity">
    <text evidence="2">Belongs to the MLO family.</text>
</comment>
<evidence type="ECO:0000256" key="4">
    <source>
        <dbReference type="ARBA" id="ARBA00022821"/>
    </source>
</evidence>
<evidence type="ECO:0008006" key="12">
    <source>
        <dbReference type="Google" id="ProtNLM"/>
    </source>
</evidence>
<organism evidence="10 11">
    <name type="scientific">Populus deltoides</name>
    <name type="common">Eastern poplar</name>
    <name type="synonym">Eastern cottonwood</name>
    <dbReference type="NCBI Taxonomy" id="3696"/>
    <lineage>
        <taxon>Eukaryota</taxon>
        <taxon>Viridiplantae</taxon>
        <taxon>Streptophyta</taxon>
        <taxon>Embryophyta</taxon>
        <taxon>Tracheophyta</taxon>
        <taxon>Spermatophyta</taxon>
        <taxon>Magnoliopsida</taxon>
        <taxon>eudicotyledons</taxon>
        <taxon>Gunneridae</taxon>
        <taxon>Pentapetalae</taxon>
        <taxon>rosids</taxon>
        <taxon>fabids</taxon>
        <taxon>Malpighiales</taxon>
        <taxon>Salicaceae</taxon>
        <taxon>Saliceae</taxon>
        <taxon>Populus</taxon>
    </lineage>
</organism>
<dbReference type="InterPro" id="IPR004326">
    <property type="entry name" value="Mlo"/>
</dbReference>
<dbReference type="Pfam" id="PF03094">
    <property type="entry name" value="Mlo"/>
    <property type="match status" value="1"/>
</dbReference>